<organism evidence="2 3">
    <name type="scientific">Helianthus annuus</name>
    <name type="common">Common sunflower</name>
    <dbReference type="NCBI Taxonomy" id="4232"/>
    <lineage>
        <taxon>Eukaryota</taxon>
        <taxon>Viridiplantae</taxon>
        <taxon>Streptophyta</taxon>
        <taxon>Embryophyta</taxon>
        <taxon>Tracheophyta</taxon>
        <taxon>Spermatophyta</taxon>
        <taxon>Magnoliopsida</taxon>
        <taxon>eudicotyledons</taxon>
        <taxon>Gunneridae</taxon>
        <taxon>Pentapetalae</taxon>
        <taxon>asterids</taxon>
        <taxon>campanulids</taxon>
        <taxon>Asterales</taxon>
        <taxon>Asteraceae</taxon>
        <taxon>Asteroideae</taxon>
        <taxon>Heliantheae alliance</taxon>
        <taxon>Heliantheae</taxon>
        <taxon>Helianthus</taxon>
    </lineage>
</organism>
<dbReference type="Gramene" id="mRNA:HanXRQr2_Chr03g0096511">
    <property type="protein sequence ID" value="mRNA:HanXRQr2_Chr03g0096511"/>
    <property type="gene ID" value="HanXRQr2_Chr03g0096511"/>
</dbReference>
<proteinExistence type="predicted"/>
<dbReference type="AlphaFoldDB" id="A0A9K3JE59"/>
<sequence length="375" mass="41520">MNFELGENFAFDQQLARDLIDNQSPIRPLPEHLLLLGRICHVWGRGDRDWPVIRRSGERDVMSLRDALKVPNFSDLDFEFDKLAEDEEPFLKHTSSSTQEIRPLADPKSSDAPVTETTSVGPRSYEKTDQALLHRPSGVAATDKGVSLDSGPKGLIRKQKIDVPQVWSSISLPIPKVIKKAKKATSYSGDNVLTDLTEHLSGGKSSREEAAKAQSAHSATFSGGYLSVDETEVMEIEEPAVTSKDEGKVQGDVKMVTFLGTILGSSLGPECFLDVEEDQVSSLPSSWFGPEVMAFFRYADVFSGEMEIYPAPAEEKFVPDWDVKNKDSVMDDLTARMYLFNINTPLDHSRSRRMKESRPGSRGASQPSSIECICS</sequence>
<evidence type="ECO:0000313" key="2">
    <source>
        <dbReference type="EMBL" id="KAF5813287.1"/>
    </source>
</evidence>
<evidence type="ECO:0000313" key="3">
    <source>
        <dbReference type="Proteomes" id="UP000215914"/>
    </source>
</evidence>
<dbReference type="Proteomes" id="UP000215914">
    <property type="component" value="Unassembled WGS sequence"/>
</dbReference>
<feature type="region of interest" description="Disordered" evidence="1">
    <location>
        <begin position="91"/>
        <end position="151"/>
    </location>
</feature>
<reference evidence="2" key="1">
    <citation type="journal article" date="2017" name="Nature">
        <title>The sunflower genome provides insights into oil metabolism, flowering and Asterid evolution.</title>
        <authorList>
            <person name="Badouin H."/>
            <person name="Gouzy J."/>
            <person name="Grassa C.J."/>
            <person name="Murat F."/>
            <person name="Staton S.E."/>
            <person name="Cottret L."/>
            <person name="Lelandais-Briere C."/>
            <person name="Owens G.L."/>
            <person name="Carrere S."/>
            <person name="Mayjonade B."/>
            <person name="Legrand L."/>
            <person name="Gill N."/>
            <person name="Kane N.C."/>
            <person name="Bowers J.E."/>
            <person name="Hubner S."/>
            <person name="Bellec A."/>
            <person name="Berard A."/>
            <person name="Berges H."/>
            <person name="Blanchet N."/>
            <person name="Boniface M.C."/>
            <person name="Brunel D."/>
            <person name="Catrice O."/>
            <person name="Chaidir N."/>
            <person name="Claudel C."/>
            <person name="Donnadieu C."/>
            <person name="Faraut T."/>
            <person name="Fievet G."/>
            <person name="Helmstetter N."/>
            <person name="King M."/>
            <person name="Knapp S.J."/>
            <person name="Lai Z."/>
            <person name="Le Paslier M.C."/>
            <person name="Lippi Y."/>
            <person name="Lorenzon L."/>
            <person name="Mandel J.R."/>
            <person name="Marage G."/>
            <person name="Marchand G."/>
            <person name="Marquand E."/>
            <person name="Bret-Mestries E."/>
            <person name="Morien E."/>
            <person name="Nambeesan S."/>
            <person name="Nguyen T."/>
            <person name="Pegot-Espagnet P."/>
            <person name="Pouilly N."/>
            <person name="Raftis F."/>
            <person name="Sallet E."/>
            <person name="Schiex T."/>
            <person name="Thomas J."/>
            <person name="Vandecasteele C."/>
            <person name="Vares D."/>
            <person name="Vear F."/>
            <person name="Vautrin S."/>
            <person name="Crespi M."/>
            <person name="Mangin B."/>
            <person name="Burke J.M."/>
            <person name="Salse J."/>
            <person name="Munos S."/>
            <person name="Vincourt P."/>
            <person name="Rieseberg L.H."/>
            <person name="Langlade N.B."/>
        </authorList>
    </citation>
    <scope>NUCLEOTIDE SEQUENCE</scope>
    <source>
        <tissue evidence="2">Leaves</tissue>
    </source>
</reference>
<evidence type="ECO:0000256" key="1">
    <source>
        <dbReference type="SAM" id="MobiDB-lite"/>
    </source>
</evidence>
<feature type="region of interest" description="Disordered" evidence="1">
    <location>
        <begin position="349"/>
        <end position="375"/>
    </location>
</feature>
<dbReference type="EMBL" id="MNCJ02000318">
    <property type="protein sequence ID" value="KAF5813287.1"/>
    <property type="molecule type" value="Genomic_DNA"/>
</dbReference>
<comment type="caution">
    <text evidence="2">The sequence shown here is derived from an EMBL/GenBank/DDBJ whole genome shotgun (WGS) entry which is preliminary data.</text>
</comment>
<name>A0A9K3JE59_HELAN</name>
<keyword evidence="3" id="KW-1185">Reference proteome</keyword>
<accession>A0A9K3JE59</accession>
<gene>
    <name evidence="2" type="ORF">HanXRQr2_Chr03g0096511</name>
</gene>
<protein>
    <submittedName>
        <fullName evidence="2">Uncharacterized protein</fullName>
    </submittedName>
</protein>
<reference evidence="2" key="2">
    <citation type="submission" date="2020-06" db="EMBL/GenBank/DDBJ databases">
        <title>Helianthus annuus Genome sequencing and assembly Release 2.</title>
        <authorList>
            <person name="Gouzy J."/>
            <person name="Langlade N."/>
            <person name="Munos S."/>
        </authorList>
    </citation>
    <scope>NUCLEOTIDE SEQUENCE</scope>
    <source>
        <tissue evidence="2">Leaves</tissue>
    </source>
</reference>